<sequence>MKKQQGKGLLALLGIGAGVYAWWKYKNLSPEKKEELHGKVNEVGQRVKDTYNDVETTVKNKFDDLKTGAKKEVADIQKEVNEMKN</sequence>
<accession>A0A4Q0XJ21</accession>
<proteinExistence type="predicted"/>
<reference evidence="1 2" key="1">
    <citation type="submission" date="2019-01" db="EMBL/GenBank/DDBJ databases">
        <title>Genome sequence of the Antarctic species Gelidibacter gilvus ACAM 158(T).</title>
        <authorList>
            <person name="Bowman J.P."/>
        </authorList>
    </citation>
    <scope>NUCLEOTIDE SEQUENCE [LARGE SCALE GENOMIC DNA]</scope>
    <source>
        <strain evidence="1 2">IC158</strain>
    </source>
</reference>
<dbReference type="RefSeq" id="WP_129016249.1">
    <property type="nucleotide sequence ID" value="NZ_SDDZ01000002.1"/>
</dbReference>
<organism evidence="1 2">
    <name type="scientific">Gelidibacter gilvus</name>
    <dbReference type="NCBI Taxonomy" id="59602"/>
    <lineage>
        <taxon>Bacteria</taxon>
        <taxon>Pseudomonadati</taxon>
        <taxon>Bacteroidota</taxon>
        <taxon>Flavobacteriia</taxon>
        <taxon>Flavobacteriales</taxon>
        <taxon>Flavobacteriaceae</taxon>
        <taxon>Gelidibacter</taxon>
    </lineage>
</organism>
<evidence type="ECO:0000313" key="1">
    <source>
        <dbReference type="EMBL" id="RXJ51251.1"/>
    </source>
</evidence>
<protein>
    <submittedName>
        <fullName evidence="1">YtxH domain-containing protein</fullName>
    </submittedName>
</protein>
<dbReference type="Proteomes" id="UP000289792">
    <property type="component" value="Unassembled WGS sequence"/>
</dbReference>
<dbReference type="OrthoDB" id="1454332at2"/>
<dbReference type="Gene3D" id="1.20.120.20">
    <property type="entry name" value="Apolipoprotein"/>
    <property type="match status" value="1"/>
</dbReference>
<gene>
    <name evidence="1" type="ORF">ESZ48_05100</name>
</gene>
<name>A0A4Q0XJ21_9FLAO</name>
<comment type="caution">
    <text evidence="1">The sequence shown here is derived from an EMBL/GenBank/DDBJ whole genome shotgun (WGS) entry which is preliminary data.</text>
</comment>
<dbReference type="EMBL" id="SDDZ01000002">
    <property type="protein sequence ID" value="RXJ51251.1"/>
    <property type="molecule type" value="Genomic_DNA"/>
</dbReference>
<evidence type="ECO:0000313" key="2">
    <source>
        <dbReference type="Proteomes" id="UP000289792"/>
    </source>
</evidence>
<keyword evidence="2" id="KW-1185">Reference proteome</keyword>
<dbReference type="AlphaFoldDB" id="A0A4Q0XJ21"/>